<sequence length="116" mass="13621">MLKYDIQSLSCFERSCLSCLQTRKIEIAENVNQGIKNVSWSLFLNVIRIALHVKLHQRIAHLVILTKYSTQLNSNRNAITIFSHILKIQMTFALIYKLRSSYYLFHISSIFFLNKI</sequence>
<proteinExistence type="predicted"/>
<gene>
    <name evidence="1" type="ORF">POCTA_138.1.T1880009</name>
</gene>
<accession>A0A8S1YLN8</accession>
<protein>
    <submittedName>
        <fullName evidence="1">Uncharacterized protein</fullName>
    </submittedName>
</protein>
<evidence type="ECO:0000313" key="2">
    <source>
        <dbReference type="Proteomes" id="UP000683925"/>
    </source>
</evidence>
<name>A0A8S1YLN8_PAROT</name>
<dbReference type="AlphaFoldDB" id="A0A8S1YLN8"/>
<evidence type="ECO:0000313" key="1">
    <source>
        <dbReference type="EMBL" id="CAD8214740.1"/>
    </source>
</evidence>
<keyword evidence="2" id="KW-1185">Reference proteome</keyword>
<reference evidence="1" key="1">
    <citation type="submission" date="2021-01" db="EMBL/GenBank/DDBJ databases">
        <authorList>
            <consortium name="Genoscope - CEA"/>
            <person name="William W."/>
        </authorList>
    </citation>
    <scope>NUCLEOTIDE SEQUENCE</scope>
</reference>
<organism evidence="1 2">
    <name type="scientific">Paramecium octaurelia</name>
    <dbReference type="NCBI Taxonomy" id="43137"/>
    <lineage>
        <taxon>Eukaryota</taxon>
        <taxon>Sar</taxon>
        <taxon>Alveolata</taxon>
        <taxon>Ciliophora</taxon>
        <taxon>Intramacronucleata</taxon>
        <taxon>Oligohymenophorea</taxon>
        <taxon>Peniculida</taxon>
        <taxon>Parameciidae</taxon>
        <taxon>Paramecium</taxon>
    </lineage>
</organism>
<dbReference type="Proteomes" id="UP000683925">
    <property type="component" value="Unassembled WGS sequence"/>
</dbReference>
<dbReference type="EMBL" id="CAJJDP010000192">
    <property type="protein sequence ID" value="CAD8214740.1"/>
    <property type="molecule type" value="Genomic_DNA"/>
</dbReference>
<comment type="caution">
    <text evidence="1">The sequence shown here is derived from an EMBL/GenBank/DDBJ whole genome shotgun (WGS) entry which is preliminary data.</text>
</comment>